<feature type="non-terminal residue" evidence="12">
    <location>
        <position position="1"/>
    </location>
</feature>
<keyword evidence="7" id="KW-0119">Carbohydrate metabolism</keyword>
<keyword evidence="5" id="KW-0378">Hydrolase</keyword>
<dbReference type="Gene3D" id="3.20.20.300">
    <property type="entry name" value="Glycoside hydrolase, family 3, N-terminal domain"/>
    <property type="match status" value="1"/>
</dbReference>
<proteinExistence type="inferred from homology"/>
<sequence length="373" mass="40410">MEGLHLDSAVAIRPPDGKTRMSMRGYERASEEQAVGMFPQSDNLIEQSHPVAIIIPSTHHADTNLDWILQEAHWPSPLALSRLQGSDPPSAVAIQRRQAPADPDAVGLCEILVGIFMKEMLKQFNYLWITLLFTSYLPFIHSNSLPHHRKNHSQLTHPNSTSSGKFRFETVTPPPGYEAWTSSVVLPSPPQGGQSDWSGAIERAKHFVSKLTIEEKVNLTTGSGTSGRCVGETGTIPRLGFDQPICLQDGPAGVRFAKGNSVFSAGINAASTFDKELIYARARAMGLEFRNKGVNVALAPMTNLMRAPTSGRAWEGCGADPYLCGVTTAQSVLGIQSTQVSACIKHYIGNEQEHYRGGSGSIASSSNIDDQTL</sequence>
<dbReference type="EMBL" id="AVOT02063030">
    <property type="protein sequence ID" value="MBW0555874.1"/>
    <property type="molecule type" value="Genomic_DNA"/>
</dbReference>
<evidence type="ECO:0000256" key="10">
    <source>
        <dbReference type="SAM" id="MobiDB-lite"/>
    </source>
</evidence>
<dbReference type="SUPFAM" id="SSF51445">
    <property type="entry name" value="(Trans)glycosidases"/>
    <property type="match status" value="1"/>
</dbReference>
<evidence type="ECO:0000256" key="2">
    <source>
        <dbReference type="ARBA" id="ARBA00004987"/>
    </source>
</evidence>
<evidence type="ECO:0000256" key="7">
    <source>
        <dbReference type="ARBA" id="ARBA00023277"/>
    </source>
</evidence>
<dbReference type="AlphaFoldDB" id="A0A9Q3PBW4"/>
<dbReference type="Proteomes" id="UP000765509">
    <property type="component" value="Unassembled WGS sequence"/>
</dbReference>
<comment type="similarity">
    <text evidence="3">Belongs to the glycosyl hydrolase 3 family.</text>
</comment>
<feature type="domain" description="Glycoside hydrolase family 3 N-terminal" evidence="11">
    <location>
        <begin position="255"/>
        <end position="352"/>
    </location>
</feature>
<evidence type="ECO:0000256" key="8">
    <source>
        <dbReference type="ARBA" id="ARBA00023295"/>
    </source>
</evidence>
<keyword evidence="9" id="KW-0624">Polysaccharide degradation</keyword>
<name>A0A9Q3PBW4_9BASI</name>
<dbReference type="OrthoDB" id="416222at2759"/>
<comment type="caution">
    <text evidence="12">The sequence shown here is derived from an EMBL/GenBank/DDBJ whole genome shotgun (WGS) entry which is preliminary data.</text>
</comment>
<keyword evidence="6" id="KW-0136">Cellulose degradation</keyword>
<dbReference type="GO" id="GO:0008422">
    <property type="term" value="F:beta-glucosidase activity"/>
    <property type="evidence" value="ECO:0007669"/>
    <property type="project" value="UniProtKB-EC"/>
</dbReference>
<dbReference type="GO" id="GO:0030245">
    <property type="term" value="P:cellulose catabolic process"/>
    <property type="evidence" value="ECO:0007669"/>
    <property type="project" value="UniProtKB-KW"/>
</dbReference>
<dbReference type="InterPro" id="IPR036962">
    <property type="entry name" value="Glyco_hydro_3_N_sf"/>
</dbReference>
<evidence type="ECO:0000256" key="9">
    <source>
        <dbReference type="ARBA" id="ARBA00023326"/>
    </source>
</evidence>
<accession>A0A9Q3PBW4</accession>
<evidence type="ECO:0000313" key="13">
    <source>
        <dbReference type="Proteomes" id="UP000765509"/>
    </source>
</evidence>
<organism evidence="12 13">
    <name type="scientific">Austropuccinia psidii MF-1</name>
    <dbReference type="NCBI Taxonomy" id="1389203"/>
    <lineage>
        <taxon>Eukaryota</taxon>
        <taxon>Fungi</taxon>
        <taxon>Dikarya</taxon>
        <taxon>Basidiomycota</taxon>
        <taxon>Pucciniomycotina</taxon>
        <taxon>Pucciniomycetes</taxon>
        <taxon>Pucciniales</taxon>
        <taxon>Sphaerophragmiaceae</taxon>
        <taxon>Austropuccinia</taxon>
    </lineage>
</organism>
<dbReference type="EC" id="3.2.1.21" evidence="4"/>
<comment type="pathway">
    <text evidence="2">Glycan metabolism; cellulose degradation.</text>
</comment>
<evidence type="ECO:0000256" key="5">
    <source>
        <dbReference type="ARBA" id="ARBA00022801"/>
    </source>
</evidence>
<gene>
    <name evidence="12" type="ORF">O181_095589</name>
</gene>
<keyword evidence="13" id="KW-1185">Reference proteome</keyword>
<dbReference type="PANTHER" id="PTHR42715">
    <property type="entry name" value="BETA-GLUCOSIDASE"/>
    <property type="match status" value="1"/>
</dbReference>
<dbReference type="PANTHER" id="PTHR42715:SF2">
    <property type="entry name" value="BETA-GLUCOSIDASE F-RELATED"/>
    <property type="match status" value="1"/>
</dbReference>
<feature type="region of interest" description="Disordered" evidence="10">
    <location>
        <begin position="1"/>
        <end position="21"/>
    </location>
</feature>
<evidence type="ECO:0000313" key="12">
    <source>
        <dbReference type="EMBL" id="MBW0555874.1"/>
    </source>
</evidence>
<evidence type="ECO:0000256" key="3">
    <source>
        <dbReference type="ARBA" id="ARBA00005336"/>
    </source>
</evidence>
<comment type="catalytic activity">
    <reaction evidence="1">
        <text>Hydrolysis of terminal, non-reducing beta-D-glucosyl residues with release of beta-D-glucose.</text>
        <dbReference type="EC" id="3.2.1.21"/>
    </reaction>
</comment>
<protein>
    <recommendedName>
        <fullName evidence="4">beta-glucosidase</fullName>
        <ecNumber evidence="4">3.2.1.21</ecNumber>
    </recommendedName>
</protein>
<dbReference type="Pfam" id="PF00933">
    <property type="entry name" value="Glyco_hydro_3"/>
    <property type="match status" value="1"/>
</dbReference>
<evidence type="ECO:0000256" key="1">
    <source>
        <dbReference type="ARBA" id="ARBA00000448"/>
    </source>
</evidence>
<dbReference type="InterPro" id="IPR001764">
    <property type="entry name" value="Glyco_hydro_3_N"/>
</dbReference>
<dbReference type="InterPro" id="IPR017853">
    <property type="entry name" value="GH"/>
</dbReference>
<evidence type="ECO:0000256" key="4">
    <source>
        <dbReference type="ARBA" id="ARBA00012744"/>
    </source>
</evidence>
<keyword evidence="8" id="KW-0326">Glycosidase</keyword>
<reference evidence="12" key="1">
    <citation type="submission" date="2021-03" db="EMBL/GenBank/DDBJ databases">
        <title>Draft genome sequence of rust myrtle Austropuccinia psidii MF-1, a brazilian biotype.</title>
        <authorList>
            <person name="Quecine M.C."/>
            <person name="Pachon D.M.R."/>
            <person name="Bonatelli M.L."/>
            <person name="Correr F.H."/>
            <person name="Franceschini L.M."/>
            <person name="Leite T.F."/>
            <person name="Margarido G.R.A."/>
            <person name="Almeida C.A."/>
            <person name="Ferrarezi J.A."/>
            <person name="Labate C.A."/>
        </authorList>
    </citation>
    <scope>NUCLEOTIDE SEQUENCE</scope>
    <source>
        <strain evidence="12">MF-1</strain>
    </source>
</reference>
<evidence type="ECO:0000259" key="11">
    <source>
        <dbReference type="Pfam" id="PF00933"/>
    </source>
</evidence>
<dbReference type="PRINTS" id="PR00133">
    <property type="entry name" value="GLHYDRLASE3"/>
</dbReference>
<dbReference type="InterPro" id="IPR050288">
    <property type="entry name" value="Cellulose_deg_GH3"/>
</dbReference>
<evidence type="ECO:0000256" key="6">
    <source>
        <dbReference type="ARBA" id="ARBA00023001"/>
    </source>
</evidence>